<evidence type="ECO:0008006" key="3">
    <source>
        <dbReference type="Google" id="ProtNLM"/>
    </source>
</evidence>
<keyword evidence="2" id="KW-1185">Reference proteome</keyword>
<reference evidence="1 2" key="1">
    <citation type="submission" date="2018-10" db="EMBL/GenBank/DDBJ databases">
        <title>Draft genome sequence of Zhongshania sp. DSW25-10.</title>
        <authorList>
            <person name="Oh J."/>
        </authorList>
    </citation>
    <scope>NUCLEOTIDE SEQUENCE [LARGE SCALE GENOMIC DNA]</scope>
    <source>
        <strain evidence="1 2">DSW25-10</strain>
    </source>
</reference>
<dbReference type="Proteomes" id="UP000274695">
    <property type="component" value="Unassembled WGS sequence"/>
</dbReference>
<organism evidence="1 2">
    <name type="scientific">Zhongshania marina</name>
    <dbReference type="NCBI Taxonomy" id="2304603"/>
    <lineage>
        <taxon>Bacteria</taxon>
        <taxon>Pseudomonadati</taxon>
        <taxon>Pseudomonadota</taxon>
        <taxon>Gammaproteobacteria</taxon>
        <taxon>Cellvibrionales</taxon>
        <taxon>Spongiibacteraceae</taxon>
        <taxon>Zhongshania</taxon>
    </lineage>
</organism>
<dbReference type="RefSeq" id="WP_123183662.1">
    <property type="nucleotide sequence ID" value="NZ_RHGB01000029.1"/>
</dbReference>
<dbReference type="EMBL" id="RHGB01000029">
    <property type="protein sequence ID" value="RNL58521.1"/>
    <property type="molecule type" value="Genomic_DNA"/>
</dbReference>
<name>A0ABX9VY22_9GAMM</name>
<evidence type="ECO:0000313" key="2">
    <source>
        <dbReference type="Proteomes" id="UP000274695"/>
    </source>
</evidence>
<proteinExistence type="predicted"/>
<comment type="caution">
    <text evidence="1">The sequence shown here is derived from an EMBL/GenBank/DDBJ whole genome shotgun (WGS) entry which is preliminary data.</text>
</comment>
<protein>
    <recommendedName>
        <fullName evidence="3">Acetyl-CoA hydrolase</fullName>
    </recommendedName>
</protein>
<evidence type="ECO:0000313" key="1">
    <source>
        <dbReference type="EMBL" id="RNL58521.1"/>
    </source>
</evidence>
<sequence length="149" mass="16797">MSLKHVGLRFVDIESCVDEIIRRLGTDLRVAMPLGLGKPVELIDALYRRACDDSDLSLTIFTALSLERPRESDPIRGRLLNPVFDRLYANYSEPLYLQDERSAQLPANISLCEFYFKAGSRLGHAAAQQNYISSNYTHAARDVVVILPQ</sequence>
<accession>A0ABX9VY22</accession>
<gene>
    <name evidence="1" type="ORF">D0911_18130</name>
</gene>